<feature type="binding site" evidence="11">
    <location>
        <begin position="225"/>
        <end position="231"/>
    </location>
    <ligand>
        <name>ATP</name>
        <dbReference type="ChEBI" id="CHEBI:30616"/>
    </ligand>
</feature>
<keyword evidence="6 10" id="KW-0658">Purine biosynthesis</keyword>
<dbReference type="PROSITE" id="PS51553">
    <property type="entry name" value="GMPS_ATP_PPASE"/>
    <property type="match status" value="1"/>
</dbReference>
<evidence type="ECO:0000256" key="10">
    <source>
        <dbReference type="HAMAP-Rule" id="MF_00344"/>
    </source>
</evidence>
<evidence type="ECO:0000256" key="3">
    <source>
        <dbReference type="ARBA" id="ARBA00022598"/>
    </source>
</evidence>
<dbReference type="FunFam" id="3.40.50.880:FF:000001">
    <property type="entry name" value="GMP synthase [glutamine-hydrolyzing]"/>
    <property type="match status" value="1"/>
</dbReference>
<dbReference type="CDD" id="cd01742">
    <property type="entry name" value="GATase1_GMP_Synthase"/>
    <property type="match status" value="1"/>
</dbReference>
<dbReference type="Gene3D" id="3.40.50.620">
    <property type="entry name" value="HUPs"/>
    <property type="match status" value="1"/>
</dbReference>
<dbReference type="Gene3D" id="3.30.300.10">
    <property type="match status" value="1"/>
</dbReference>
<reference evidence="13" key="1">
    <citation type="journal article" date="2020" name="ISME J.">
        <title>Gammaproteobacteria mediating utilization of methyl-, sulfur- and petroleum organic compounds in deep ocean hydrothermal plumes.</title>
        <authorList>
            <person name="Zhou Z."/>
            <person name="Liu Y."/>
            <person name="Pan J."/>
            <person name="Cron B.R."/>
            <person name="Toner B.M."/>
            <person name="Anantharaman K."/>
            <person name="Breier J.A."/>
            <person name="Dick G.J."/>
            <person name="Li M."/>
        </authorList>
    </citation>
    <scope>NUCLEOTIDE SEQUENCE</scope>
    <source>
        <strain evidence="13">SZUA-1515</strain>
    </source>
</reference>
<keyword evidence="8 10" id="KW-0315">Glutamine amidotransferase</keyword>
<dbReference type="NCBIfam" id="NF000848">
    <property type="entry name" value="PRK00074.1"/>
    <property type="match status" value="1"/>
</dbReference>
<keyword evidence="3 10" id="KW-0436">Ligase</keyword>
<keyword evidence="7 10" id="KW-0067">ATP-binding</keyword>
<name>A0A832ZWV2_CALS0</name>
<organism evidence="13 14">
    <name type="scientific">Caldiarchaeum subterraneum</name>
    <dbReference type="NCBI Taxonomy" id="311458"/>
    <lineage>
        <taxon>Archaea</taxon>
        <taxon>Nitrososphaerota</taxon>
        <taxon>Candidatus Caldarchaeales</taxon>
        <taxon>Candidatus Caldarchaeaceae</taxon>
        <taxon>Candidatus Caldarchaeum</taxon>
    </lineage>
</organism>
<keyword evidence="5 10" id="KW-0332">GMP biosynthesis</keyword>
<comment type="caution">
    <text evidence="13">The sequence shown here is derived from an EMBL/GenBank/DDBJ whole genome shotgun (WGS) entry which is preliminary data.</text>
</comment>
<evidence type="ECO:0000259" key="12">
    <source>
        <dbReference type="PROSITE" id="PS51553"/>
    </source>
</evidence>
<dbReference type="EMBL" id="DQVM01000087">
    <property type="protein sequence ID" value="HIQ29812.1"/>
    <property type="molecule type" value="Genomic_DNA"/>
</dbReference>
<evidence type="ECO:0000256" key="9">
    <source>
        <dbReference type="ARBA" id="ARBA00049404"/>
    </source>
</evidence>
<evidence type="ECO:0000256" key="1">
    <source>
        <dbReference type="ARBA" id="ARBA00002332"/>
    </source>
</evidence>
<dbReference type="InterPro" id="IPR029062">
    <property type="entry name" value="Class_I_gatase-like"/>
</dbReference>
<dbReference type="InterPro" id="IPR025777">
    <property type="entry name" value="GMPS_ATP_PPase_dom"/>
</dbReference>
<dbReference type="SUPFAM" id="SSF52402">
    <property type="entry name" value="Adenine nucleotide alpha hydrolases-like"/>
    <property type="match status" value="1"/>
</dbReference>
<dbReference type="Proteomes" id="UP000608579">
    <property type="component" value="Unassembled WGS sequence"/>
</dbReference>
<feature type="active site" evidence="10">
    <location>
        <position position="173"/>
    </location>
</feature>
<dbReference type="EC" id="6.3.5.2" evidence="10"/>
<dbReference type="InterPro" id="IPR014729">
    <property type="entry name" value="Rossmann-like_a/b/a_fold"/>
</dbReference>
<dbReference type="PRINTS" id="PR00099">
    <property type="entry name" value="CPSGATASE"/>
</dbReference>
<evidence type="ECO:0000256" key="6">
    <source>
        <dbReference type="ARBA" id="ARBA00022755"/>
    </source>
</evidence>
<dbReference type="NCBIfam" id="TIGR00888">
    <property type="entry name" value="guaA_Nterm"/>
    <property type="match status" value="1"/>
</dbReference>
<dbReference type="GO" id="GO:0005524">
    <property type="term" value="F:ATP binding"/>
    <property type="evidence" value="ECO:0007669"/>
    <property type="project" value="UniProtKB-UniRule"/>
</dbReference>
<comment type="pathway">
    <text evidence="2 10">Purine metabolism; GMP biosynthesis; GMP from XMP (L-Gln route): step 1/1.</text>
</comment>
<dbReference type="SUPFAM" id="SSF52317">
    <property type="entry name" value="Class I glutamine amidotransferase-like"/>
    <property type="match status" value="1"/>
</dbReference>
<dbReference type="Gene3D" id="3.40.50.880">
    <property type="match status" value="1"/>
</dbReference>
<evidence type="ECO:0000256" key="7">
    <source>
        <dbReference type="ARBA" id="ARBA00022840"/>
    </source>
</evidence>
<dbReference type="GO" id="GO:0005829">
    <property type="term" value="C:cytosol"/>
    <property type="evidence" value="ECO:0007669"/>
    <property type="project" value="TreeGrafter"/>
</dbReference>
<proteinExistence type="inferred from homology"/>
<evidence type="ECO:0000256" key="5">
    <source>
        <dbReference type="ARBA" id="ARBA00022749"/>
    </source>
</evidence>
<dbReference type="PANTHER" id="PTHR11922">
    <property type="entry name" value="GMP SYNTHASE-RELATED"/>
    <property type="match status" value="1"/>
</dbReference>
<dbReference type="Pfam" id="PF00117">
    <property type="entry name" value="GATase"/>
    <property type="match status" value="1"/>
</dbReference>
<dbReference type="PRINTS" id="PR00096">
    <property type="entry name" value="GATASE"/>
</dbReference>
<accession>A0A832ZWV2</accession>
<dbReference type="FunFam" id="3.30.300.10:FF:000002">
    <property type="entry name" value="GMP synthase [glutamine-hydrolyzing]"/>
    <property type="match status" value="1"/>
</dbReference>
<evidence type="ECO:0000256" key="8">
    <source>
        <dbReference type="ARBA" id="ARBA00022962"/>
    </source>
</evidence>
<dbReference type="InterPro" id="IPR022310">
    <property type="entry name" value="NAD/GMP_synthase"/>
</dbReference>
<dbReference type="GO" id="GO:0003921">
    <property type="term" value="F:GMP synthase activity"/>
    <property type="evidence" value="ECO:0007669"/>
    <property type="project" value="InterPro"/>
</dbReference>
<feature type="active site" description="Nucleophile" evidence="10">
    <location>
        <position position="84"/>
    </location>
</feature>
<evidence type="ECO:0000256" key="4">
    <source>
        <dbReference type="ARBA" id="ARBA00022741"/>
    </source>
</evidence>
<dbReference type="HAMAP" id="MF_00344">
    <property type="entry name" value="GMP_synthase"/>
    <property type="match status" value="1"/>
</dbReference>
<dbReference type="PANTHER" id="PTHR11922:SF2">
    <property type="entry name" value="GMP SYNTHASE [GLUTAMINE-HYDROLYZING]"/>
    <property type="match status" value="1"/>
</dbReference>
<dbReference type="CDD" id="cd01997">
    <property type="entry name" value="GMP_synthase_C"/>
    <property type="match status" value="1"/>
</dbReference>
<evidence type="ECO:0000313" key="14">
    <source>
        <dbReference type="Proteomes" id="UP000608579"/>
    </source>
</evidence>
<comment type="catalytic activity">
    <reaction evidence="9 10">
        <text>XMP + L-glutamine + ATP + H2O = GMP + L-glutamate + AMP + diphosphate + 2 H(+)</text>
        <dbReference type="Rhea" id="RHEA:11680"/>
        <dbReference type="ChEBI" id="CHEBI:15377"/>
        <dbReference type="ChEBI" id="CHEBI:15378"/>
        <dbReference type="ChEBI" id="CHEBI:29985"/>
        <dbReference type="ChEBI" id="CHEBI:30616"/>
        <dbReference type="ChEBI" id="CHEBI:33019"/>
        <dbReference type="ChEBI" id="CHEBI:57464"/>
        <dbReference type="ChEBI" id="CHEBI:58115"/>
        <dbReference type="ChEBI" id="CHEBI:58359"/>
        <dbReference type="ChEBI" id="CHEBI:456215"/>
        <dbReference type="EC" id="6.3.5.2"/>
    </reaction>
</comment>
<dbReference type="Pfam" id="PF00958">
    <property type="entry name" value="GMP_synt_C"/>
    <property type="match status" value="1"/>
</dbReference>
<dbReference type="InterPro" id="IPR004739">
    <property type="entry name" value="GMP_synth_GATase"/>
</dbReference>
<dbReference type="NCBIfam" id="TIGR00884">
    <property type="entry name" value="guaA_Cterm"/>
    <property type="match status" value="1"/>
</dbReference>
<dbReference type="Pfam" id="PF02540">
    <property type="entry name" value="NAD_synthase"/>
    <property type="match status" value="1"/>
</dbReference>
<dbReference type="AlphaFoldDB" id="A0A832ZWV2"/>
<evidence type="ECO:0000256" key="2">
    <source>
        <dbReference type="ARBA" id="ARBA00005153"/>
    </source>
</evidence>
<dbReference type="PRINTS" id="PR00097">
    <property type="entry name" value="ANTSNTHASEII"/>
</dbReference>
<evidence type="ECO:0000313" key="13">
    <source>
        <dbReference type="EMBL" id="HIQ29812.1"/>
    </source>
</evidence>
<feature type="domain" description="GMPS ATP-PPase" evidence="12">
    <location>
        <begin position="198"/>
        <end position="390"/>
    </location>
</feature>
<feature type="active site" evidence="10">
    <location>
        <position position="171"/>
    </location>
</feature>
<dbReference type="InterPro" id="IPR017926">
    <property type="entry name" value="GATASE"/>
</dbReference>
<sequence>MKGHDVVAVIDFGGQYSHLICRRVRELGVRAELIPYREAGKLMSEDSERVRGVILSGGPASVYSENSPKVDFKALKGKPVLGICYGLQLIAHQLGGEVKKAEKREYGRASIRLLNNTPLFQGLPSEFNVWMSHSDVVTKLPEGFERVAESSNSSNAAIQSSDGMVYGVQFHPEVSHTENGKKILANFIFNICKAQPSWSMDNYAEQAVEEIRREAGSRKALCAVSGGVDSTVAAVLTKKAIGDNLTCVFVNHGLLRKNEAEEVLRIYREELKLPNLIYIDAAERFLNKLKGVKDPEEKRKVIGREFAEIFEEVNSRYGPFELLVQGTLYPDVIESGESRAGAARIKTHHNVGGMPKGIRFKLIEPLRQLYKDEVRLLAEKLGIPPEITRRHPFPGPGLAARVIGEVTGKKLRICREASHIVEEELKKAGLYDKVWQAFAVVGDDKATGVKGDERSYGYIVTIRVVESEDGMTANWVKLPNELLEKIANRITNEVEEATWVTYAITHKPPSTIEPQ</sequence>
<dbReference type="PROSITE" id="PS51273">
    <property type="entry name" value="GATASE_TYPE_1"/>
    <property type="match status" value="1"/>
</dbReference>
<dbReference type="InterPro" id="IPR001674">
    <property type="entry name" value="GMP_synth_C"/>
</dbReference>
<protein>
    <recommendedName>
        <fullName evidence="10">GMP synthase [glutamine-hydrolyzing]</fullName>
        <ecNumber evidence="10">6.3.5.2</ecNumber>
    </recommendedName>
    <alternativeName>
        <fullName evidence="10">GMP synthetase</fullName>
    </alternativeName>
    <alternativeName>
        <fullName evidence="10">Glutamine amidotransferase</fullName>
    </alternativeName>
</protein>
<keyword evidence="4 10" id="KW-0547">Nucleotide-binding</keyword>
<gene>
    <name evidence="10 13" type="primary">guaA</name>
    <name evidence="13" type="ORF">EYH45_04525</name>
</gene>
<comment type="function">
    <text evidence="1 10">Catalyzes the synthesis of GMP from XMP.</text>
</comment>
<evidence type="ECO:0000256" key="11">
    <source>
        <dbReference type="PROSITE-ProRule" id="PRU00886"/>
    </source>
</evidence>
<dbReference type="UniPathway" id="UPA00189">
    <property type="reaction ID" value="UER00296"/>
</dbReference>
<dbReference type="InterPro" id="IPR022955">
    <property type="entry name" value="GMP_synthase"/>
</dbReference>